<dbReference type="RefSeq" id="WP_200266729.1">
    <property type="nucleotide sequence ID" value="NZ_JAENIJ010000001.1"/>
</dbReference>
<evidence type="ECO:0000313" key="3">
    <source>
        <dbReference type="Proteomes" id="UP000603141"/>
    </source>
</evidence>
<accession>A0A934S4D7</accession>
<keyword evidence="3" id="KW-1185">Reference proteome</keyword>
<feature type="compositionally biased region" description="Polar residues" evidence="1">
    <location>
        <begin position="47"/>
        <end position="57"/>
    </location>
</feature>
<comment type="caution">
    <text evidence="2">The sequence shown here is derived from an EMBL/GenBank/DDBJ whole genome shotgun (WGS) entry which is preliminary data.</text>
</comment>
<reference evidence="2" key="1">
    <citation type="submission" date="2021-01" db="EMBL/GenBank/DDBJ databases">
        <title>Modified the classification status of verrucomicrobia.</title>
        <authorList>
            <person name="Feng X."/>
        </authorList>
    </citation>
    <scope>NUCLEOTIDE SEQUENCE</scope>
    <source>
        <strain evidence="2">KCTC 22041</strain>
    </source>
</reference>
<name>A0A934S4D7_9BACT</name>
<organism evidence="2 3">
    <name type="scientific">Luteolibacter pohnpeiensis</name>
    <dbReference type="NCBI Taxonomy" id="454153"/>
    <lineage>
        <taxon>Bacteria</taxon>
        <taxon>Pseudomonadati</taxon>
        <taxon>Verrucomicrobiota</taxon>
        <taxon>Verrucomicrobiia</taxon>
        <taxon>Verrucomicrobiales</taxon>
        <taxon>Verrucomicrobiaceae</taxon>
        <taxon>Luteolibacter</taxon>
    </lineage>
</organism>
<dbReference type="AlphaFoldDB" id="A0A934S4D7"/>
<dbReference type="EMBL" id="JAENIJ010000001">
    <property type="protein sequence ID" value="MBK1880995.1"/>
    <property type="molecule type" value="Genomic_DNA"/>
</dbReference>
<gene>
    <name evidence="2" type="ORF">JIN85_01130</name>
</gene>
<dbReference type="Proteomes" id="UP000603141">
    <property type="component" value="Unassembled WGS sequence"/>
</dbReference>
<evidence type="ECO:0000313" key="2">
    <source>
        <dbReference type="EMBL" id="MBK1880995.1"/>
    </source>
</evidence>
<evidence type="ECO:0000256" key="1">
    <source>
        <dbReference type="SAM" id="MobiDB-lite"/>
    </source>
</evidence>
<protein>
    <submittedName>
        <fullName evidence="2">Uncharacterized protein</fullName>
    </submittedName>
</protein>
<feature type="region of interest" description="Disordered" evidence="1">
    <location>
        <begin position="35"/>
        <end position="59"/>
    </location>
</feature>
<sequence>MHRRTFYLATAITVLTLAFGKAIYDLVGVNQNGKSKSVAKSIDRPKSSNSRQLSTKSSIDREVAKEKTLVRLNKKEAEIQSEIDNLLSKIRKSDPQVVIAIEAQREAISLMRTQEMNLRRLDYNDWMEYKPEQAAPARQMAIIKAYRELLNDPKYRDIVRSGLELQKSFLTNDYPLISDAHELSASCQEAWGNGKIEIREPGIIPQEIGIQVLADSDAVYQNLNDSIGNLYQDVPGAHKTFIEQWIKYAVISTSNSLIFRKRMPLSYWVLKHDLLKTQKEIQDNTSN</sequence>
<proteinExistence type="predicted"/>